<dbReference type="AlphaFoldDB" id="A0A0G0BBU1"/>
<dbReference type="GO" id="GO:0006412">
    <property type="term" value="P:translation"/>
    <property type="evidence" value="ECO:0007669"/>
    <property type="project" value="UniProtKB-UniRule"/>
</dbReference>
<comment type="subunit">
    <text evidence="5">Part of the 50S ribosomal subunit.</text>
</comment>
<dbReference type="SUPFAM" id="SSF50104">
    <property type="entry name" value="Translation proteins SH3-like domain"/>
    <property type="match status" value="1"/>
</dbReference>
<evidence type="ECO:0000256" key="4">
    <source>
        <dbReference type="ARBA" id="ARBA00035206"/>
    </source>
</evidence>
<dbReference type="InterPro" id="IPR003256">
    <property type="entry name" value="Ribosomal_uL24"/>
</dbReference>
<protein>
    <recommendedName>
        <fullName evidence="4 5">Large ribosomal subunit protein uL24</fullName>
    </recommendedName>
</protein>
<sequence length="101" mass="11431">MKIKKGDKVRMTIGKDKGKSGVVEKVYKNANKVMVTGMNLYKKHVKKNEKMPQGGIVDLPRAINISKLTFVCPKCGKTAKLGFKIEKNKKYRICRKCDSKI</sequence>
<accession>A0A0G0BBU1</accession>
<comment type="similarity">
    <text evidence="1 5">Belongs to the universal ribosomal protein uL24 family.</text>
</comment>
<dbReference type="PANTHER" id="PTHR12903">
    <property type="entry name" value="MITOCHONDRIAL RIBOSOMAL PROTEIN L24"/>
    <property type="match status" value="1"/>
</dbReference>
<dbReference type="InterPro" id="IPR041988">
    <property type="entry name" value="Ribosomal_uL24_KOW"/>
</dbReference>
<evidence type="ECO:0000313" key="7">
    <source>
        <dbReference type="EMBL" id="KKP36310.1"/>
    </source>
</evidence>
<dbReference type="InterPro" id="IPR014722">
    <property type="entry name" value="Rib_uL2_dom2"/>
</dbReference>
<comment type="caution">
    <text evidence="7">The sequence shown here is derived from an EMBL/GenBank/DDBJ whole genome shotgun (WGS) entry which is preliminary data.</text>
</comment>
<keyword evidence="5" id="KW-0694">RNA-binding</keyword>
<dbReference type="GO" id="GO:1990904">
    <property type="term" value="C:ribonucleoprotein complex"/>
    <property type="evidence" value="ECO:0007669"/>
    <property type="project" value="UniProtKB-KW"/>
</dbReference>
<evidence type="ECO:0000256" key="2">
    <source>
        <dbReference type="ARBA" id="ARBA00022980"/>
    </source>
</evidence>
<dbReference type="InterPro" id="IPR057264">
    <property type="entry name" value="Ribosomal_uL24_C"/>
</dbReference>
<keyword evidence="3 5" id="KW-0687">Ribonucleoprotein</keyword>
<feature type="domain" description="KOW" evidence="6">
    <location>
        <begin position="2"/>
        <end position="29"/>
    </location>
</feature>
<keyword evidence="5" id="KW-0699">rRNA-binding</keyword>
<dbReference type="GO" id="GO:0019843">
    <property type="term" value="F:rRNA binding"/>
    <property type="evidence" value="ECO:0007669"/>
    <property type="project" value="UniProtKB-UniRule"/>
</dbReference>
<dbReference type="NCBIfam" id="TIGR01079">
    <property type="entry name" value="rplX_bact"/>
    <property type="match status" value="1"/>
</dbReference>
<keyword evidence="2 5" id="KW-0689">Ribosomal protein</keyword>
<comment type="function">
    <text evidence="5">One of the proteins that surrounds the polypeptide exit tunnel on the outside of the subunit.</text>
</comment>
<evidence type="ECO:0000313" key="8">
    <source>
        <dbReference type="Proteomes" id="UP000034349"/>
    </source>
</evidence>
<evidence type="ECO:0000256" key="1">
    <source>
        <dbReference type="ARBA" id="ARBA00010618"/>
    </source>
</evidence>
<name>A0A0G0BBU1_9BACT</name>
<dbReference type="Gene3D" id="2.30.30.30">
    <property type="match status" value="1"/>
</dbReference>
<dbReference type="InterPro" id="IPR008991">
    <property type="entry name" value="Translation_prot_SH3-like_sf"/>
</dbReference>
<dbReference type="GO" id="GO:0003735">
    <property type="term" value="F:structural constituent of ribosome"/>
    <property type="evidence" value="ECO:0007669"/>
    <property type="project" value="InterPro"/>
</dbReference>
<dbReference type="EMBL" id="LBOK01000020">
    <property type="protein sequence ID" value="KKP36310.1"/>
    <property type="molecule type" value="Genomic_DNA"/>
</dbReference>
<evidence type="ECO:0000256" key="5">
    <source>
        <dbReference type="HAMAP-Rule" id="MF_01326"/>
    </source>
</evidence>
<proteinExistence type="inferred from homology"/>
<evidence type="ECO:0000259" key="6">
    <source>
        <dbReference type="SMART" id="SM00739"/>
    </source>
</evidence>
<dbReference type="InterPro" id="IPR005824">
    <property type="entry name" value="KOW"/>
</dbReference>
<organism evidence="7 8">
    <name type="scientific">Candidatus Roizmanbacteria bacterium GW2011_GWA2_32_13</name>
    <dbReference type="NCBI Taxonomy" id="1618475"/>
    <lineage>
        <taxon>Bacteria</taxon>
        <taxon>Candidatus Roizmaniibacteriota</taxon>
    </lineage>
</organism>
<evidence type="ECO:0000256" key="3">
    <source>
        <dbReference type="ARBA" id="ARBA00023274"/>
    </source>
</evidence>
<dbReference type="Proteomes" id="UP000034349">
    <property type="component" value="Unassembled WGS sequence"/>
</dbReference>
<dbReference type="GO" id="GO:0005840">
    <property type="term" value="C:ribosome"/>
    <property type="evidence" value="ECO:0007669"/>
    <property type="project" value="UniProtKB-KW"/>
</dbReference>
<gene>
    <name evidence="5" type="primary">rplX</name>
    <name evidence="7" type="ORF">UR23_C0020G0006</name>
</gene>
<dbReference type="SMART" id="SM00739">
    <property type="entry name" value="KOW"/>
    <property type="match status" value="1"/>
</dbReference>
<comment type="function">
    <text evidence="5">One of two assembly initiator proteins, it binds directly to the 5'-end of the 23S rRNA, where it nucleates assembly of the 50S subunit.</text>
</comment>
<reference evidence="7 8" key="1">
    <citation type="journal article" date="2015" name="Nature">
        <title>rRNA introns, odd ribosomes, and small enigmatic genomes across a large radiation of phyla.</title>
        <authorList>
            <person name="Brown C.T."/>
            <person name="Hug L.A."/>
            <person name="Thomas B.C."/>
            <person name="Sharon I."/>
            <person name="Castelle C.J."/>
            <person name="Singh A."/>
            <person name="Wilkins M.J."/>
            <person name="Williams K.H."/>
            <person name="Banfield J.F."/>
        </authorList>
    </citation>
    <scope>NUCLEOTIDE SEQUENCE [LARGE SCALE GENOMIC DNA]</scope>
</reference>
<dbReference type="HAMAP" id="MF_01326_B">
    <property type="entry name" value="Ribosomal_uL24_B"/>
    <property type="match status" value="1"/>
</dbReference>
<dbReference type="Pfam" id="PF17136">
    <property type="entry name" value="ribosomal_L24"/>
    <property type="match status" value="1"/>
</dbReference>
<dbReference type="Pfam" id="PF00467">
    <property type="entry name" value="KOW"/>
    <property type="match status" value="1"/>
</dbReference>
<dbReference type="CDD" id="cd06089">
    <property type="entry name" value="KOW_RPL26"/>
    <property type="match status" value="1"/>
</dbReference>